<comment type="caution">
    <text evidence="1">The sequence shown here is derived from an EMBL/GenBank/DDBJ whole genome shotgun (WGS) entry which is preliminary data.</text>
</comment>
<organism evidence="1 2">
    <name type="scientific">Hirundo rustica rustica</name>
    <dbReference type="NCBI Taxonomy" id="333673"/>
    <lineage>
        <taxon>Eukaryota</taxon>
        <taxon>Metazoa</taxon>
        <taxon>Chordata</taxon>
        <taxon>Craniata</taxon>
        <taxon>Vertebrata</taxon>
        <taxon>Euteleostomi</taxon>
        <taxon>Archelosauria</taxon>
        <taxon>Archosauria</taxon>
        <taxon>Dinosauria</taxon>
        <taxon>Saurischia</taxon>
        <taxon>Theropoda</taxon>
        <taxon>Coelurosauria</taxon>
        <taxon>Aves</taxon>
        <taxon>Neognathae</taxon>
        <taxon>Neoaves</taxon>
        <taxon>Telluraves</taxon>
        <taxon>Australaves</taxon>
        <taxon>Passeriformes</taxon>
        <taxon>Sylvioidea</taxon>
        <taxon>Hirundinidae</taxon>
        <taxon>Hirundo</taxon>
    </lineage>
</organism>
<proteinExistence type="predicted"/>
<dbReference type="OrthoDB" id="8939918at2759"/>
<dbReference type="PANTHER" id="PTHR33332">
    <property type="entry name" value="REVERSE TRANSCRIPTASE DOMAIN-CONTAINING PROTEIN"/>
    <property type="match status" value="1"/>
</dbReference>
<name>A0A3M0L2B5_HIRRU</name>
<reference evidence="1 2" key="1">
    <citation type="submission" date="2018-07" db="EMBL/GenBank/DDBJ databases">
        <title>A high quality draft genome assembly of the barn swallow (H. rustica rustica).</title>
        <authorList>
            <person name="Formenti G."/>
            <person name="Chiara M."/>
            <person name="Poveda L."/>
            <person name="Francoijs K.-J."/>
            <person name="Bonisoli-Alquati A."/>
            <person name="Canova L."/>
            <person name="Gianfranceschi L."/>
            <person name="Horner D.S."/>
            <person name="Saino N."/>
        </authorList>
    </citation>
    <scope>NUCLEOTIDE SEQUENCE [LARGE SCALE GENOMIC DNA]</scope>
    <source>
        <strain evidence="1">Chelidonia</strain>
        <tissue evidence="1">Blood</tissue>
    </source>
</reference>
<accession>A0A3M0L2B5</accession>
<sequence>MSDIPHGSVLGLVLFNIFVSNMDSGTECTLSKFANDTELCGAVDMLERQDVIQRDLDRLKGIKCTLSKLDDDIKLGRAVDSLEGREAFQRDLDKLESWAITNSMEFNKRAAKGEVLMEQVQRRARKLVKGLEHKSYEEQLKELELFSLEKRSLREDFIALYHSLKGSYSEVGVSLFSQDLIALWDLSGNSYVPYS</sequence>
<dbReference type="AlphaFoldDB" id="A0A3M0L2B5"/>
<gene>
    <name evidence="1" type="ORF">DUI87_03133</name>
</gene>
<evidence type="ECO:0008006" key="3">
    <source>
        <dbReference type="Google" id="ProtNLM"/>
    </source>
</evidence>
<evidence type="ECO:0000313" key="1">
    <source>
        <dbReference type="EMBL" id="RMC19575.1"/>
    </source>
</evidence>
<evidence type="ECO:0000313" key="2">
    <source>
        <dbReference type="Proteomes" id="UP000269221"/>
    </source>
</evidence>
<protein>
    <recommendedName>
        <fullName evidence="3">Rna-directed dna polymerase from mobile element jockey-like</fullName>
    </recommendedName>
</protein>
<dbReference type="Proteomes" id="UP000269221">
    <property type="component" value="Unassembled WGS sequence"/>
</dbReference>
<dbReference type="STRING" id="333673.A0A3M0L2B5"/>
<keyword evidence="2" id="KW-1185">Reference proteome</keyword>
<dbReference type="EMBL" id="QRBI01000094">
    <property type="protein sequence ID" value="RMC19575.1"/>
    <property type="molecule type" value="Genomic_DNA"/>
</dbReference>